<reference evidence="2 3" key="1">
    <citation type="submission" date="2018-04" db="EMBL/GenBank/DDBJ databases">
        <title>Genomic Encyclopedia of Type Strains, Phase III (KMG-III): the genomes of soil and plant-associated and newly described type strains.</title>
        <authorList>
            <person name="Whitman W."/>
        </authorList>
    </citation>
    <scope>NUCLEOTIDE SEQUENCE [LARGE SCALE GENOMIC DNA]</scope>
    <source>
        <strain evidence="2 3">JA192</strain>
    </source>
</reference>
<comment type="caution">
    <text evidence="2">The sequence shown here is derived from an EMBL/GenBank/DDBJ whole genome shotgun (WGS) entry which is preliminary data.</text>
</comment>
<evidence type="ECO:0000256" key="1">
    <source>
        <dbReference type="SAM" id="Phobius"/>
    </source>
</evidence>
<accession>A0ABX5JF75</accession>
<gene>
    <name evidence="2" type="ORF">C8J29_1016</name>
</gene>
<organism evidence="2 3">
    <name type="scientific">Cereibacter johrii</name>
    <dbReference type="NCBI Taxonomy" id="445629"/>
    <lineage>
        <taxon>Bacteria</taxon>
        <taxon>Pseudomonadati</taxon>
        <taxon>Pseudomonadota</taxon>
        <taxon>Alphaproteobacteria</taxon>
        <taxon>Rhodobacterales</taxon>
        <taxon>Paracoccaceae</taxon>
        <taxon>Cereibacter</taxon>
    </lineage>
</organism>
<protein>
    <submittedName>
        <fullName evidence="2">Uncharacterized protein</fullName>
    </submittedName>
</protein>
<dbReference type="Proteomes" id="UP000240800">
    <property type="component" value="Unassembled WGS sequence"/>
</dbReference>
<name>A0ABX5JF75_9RHOB</name>
<sequence>MSYRSFPARRVALRGLPLSPRQLSTIRHRAEYAPTPEMRKAASRLLTEHELAVAMGRPLHRARPRPAFRTSRPSPLGPNLTGFLVGALALLGFLFVATVLWAHVTDVAATMRQQASAMRGM</sequence>
<evidence type="ECO:0000313" key="2">
    <source>
        <dbReference type="EMBL" id="PTM81074.1"/>
    </source>
</evidence>
<keyword evidence="1" id="KW-0812">Transmembrane</keyword>
<dbReference type="RefSeq" id="WP_069330940.1">
    <property type="nucleotide sequence ID" value="NZ_MABH01000069.1"/>
</dbReference>
<evidence type="ECO:0000313" key="3">
    <source>
        <dbReference type="Proteomes" id="UP000240800"/>
    </source>
</evidence>
<keyword evidence="3" id="KW-1185">Reference proteome</keyword>
<keyword evidence="1" id="KW-1133">Transmembrane helix</keyword>
<feature type="transmembrane region" description="Helical" evidence="1">
    <location>
        <begin position="80"/>
        <end position="102"/>
    </location>
</feature>
<proteinExistence type="predicted"/>
<keyword evidence="1" id="KW-0472">Membrane</keyword>
<dbReference type="EMBL" id="PZZW01000001">
    <property type="protein sequence ID" value="PTM81074.1"/>
    <property type="molecule type" value="Genomic_DNA"/>
</dbReference>